<evidence type="ECO:0000256" key="1">
    <source>
        <dbReference type="ARBA" id="ARBA00022723"/>
    </source>
</evidence>
<dbReference type="OrthoDB" id="1711136at2759"/>
<gene>
    <name evidence="7" type="ORF">BAE44_0015544</name>
</gene>
<keyword evidence="1" id="KW-0479">Metal-binding</keyword>
<dbReference type="Gene3D" id="3.30.40.10">
    <property type="entry name" value="Zinc/RING finger domain, C3HC4 (zinc finger)"/>
    <property type="match status" value="1"/>
</dbReference>
<sequence>MAVQSQFGGLTGCLPLPPYGSGGGVLVDEYQMRALLSAAAGNKAYQYDCAAGVVSAAQSELTCNGGGGGVVPSRKRGREDEFEQYVTSSSAALLPIPGMQKVAVAQHSPSPTAIANRMEDATLASTSGRPATAVASAAAADALVSELCRQGAEVDALVRAECDRLRTGLEQAHKRQRQVLVRAAAAGAARALREKEAELHAARRRAEDLEERLRQAAAESQEWCGLARSHETVAAGLRATLDTLVGAQARAAAEEGFGESDSADVAESRCFVDAVDAGAGAGLATSPVSKWACRACGDGEASVLLLPCRHLCLCKACEPRTDACPVCLVAKNASIHVAAN</sequence>
<dbReference type="STRING" id="888268.A0A1E5VED8"/>
<keyword evidence="8" id="KW-1185">Reference proteome</keyword>
<dbReference type="InterPro" id="IPR013083">
    <property type="entry name" value="Znf_RING/FYVE/PHD"/>
</dbReference>
<evidence type="ECO:0000256" key="4">
    <source>
        <dbReference type="PROSITE-ProRule" id="PRU00175"/>
    </source>
</evidence>
<comment type="caution">
    <text evidence="7">The sequence shown here is derived from an EMBL/GenBank/DDBJ whole genome shotgun (WGS) entry which is preliminary data.</text>
</comment>
<keyword evidence="3" id="KW-0862">Zinc</keyword>
<dbReference type="PROSITE" id="PS50089">
    <property type="entry name" value="ZF_RING_2"/>
    <property type="match status" value="1"/>
</dbReference>
<accession>A0A1E5VED8</accession>
<organism evidence="7 8">
    <name type="scientific">Dichanthelium oligosanthes</name>
    <dbReference type="NCBI Taxonomy" id="888268"/>
    <lineage>
        <taxon>Eukaryota</taxon>
        <taxon>Viridiplantae</taxon>
        <taxon>Streptophyta</taxon>
        <taxon>Embryophyta</taxon>
        <taxon>Tracheophyta</taxon>
        <taxon>Spermatophyta</taxon>
        <taxon>Magnoliopsida</taxon>
        <taxon>Liliopsida</taxon>
        <taxon>Poales</taxon>
        <taxon>Poaceae</taxon>
        <taxon>PACMAD clade</taxon>
        <taxon>Panicoideae</taxon>
        <taxon>Panicodae</taxon>
        <taxon>Paniceae</taxon>
        <taxon>Dichantheliinae</taxon>
        <taxon>Dichanthelium</taxon>
    </lineage>
</organism>
<name>A0A1E5VED8_9POAL</name>
<dbReference type="CDD" id="cd16649">
    <property type="entry name" value="mRING-HC-C3HC5_CGRF1-like"/>
    <property type="match status" value="1"/>
</dbReference>
<dbReference type="AlphaFoldDB" id="A0A1E5VED8"/>
<evidence type="ECO:0000256" key="2">
    <source>
        <dbReference type="ARBA" id="ARBA00022771"/>
    </source>
</evidence>
<evidence type="ECO:0000256" key="3">
    <source>
        <dbReference type="ARBA" id="ARBA00022833"/>
    </source>
</evidence>
<evidence type="ECO:0000259" key="6">
    <source>
        <dbReference type="PROSITE" id="PS50089"/>
    </source>
</evidence>
<evidence type="ECO:0000256" key="5">
    <source>
        <dbReference type="SAM" id="Coils"/>
    </source>
</evidence>
<keyword evidence="2 4" id="KW-0863">Zinc-finger</keyword>
<protein>
    <recommendedName>
        <fullName evidence="6">RING-type domain-containing protein</fullName>
    </recommendedName>
</protein>
<proteinExistence type="predicted"/>
<dbReference type="GO" id="GO:0004842">
    <property type="term" value="F:ubiquitin-protein transferase activity"/>
    <property type="evidence" value="ECO:0007669"/>
    <property type="project" value="TreeGrafter"/>
</dbReference>
<dbReference type="EMBL" id="LWDX02042514">
    <property type="protein sequence ID" value="OEL23437.1"/>
    <property type="molecule type" value="Genomic_DNA"/>
</dbReference>
<evidence type="ECO:0000313" key="8">
    <source>
        <dbReference type="Proteomes" id="UP000095767"/>
    </source>
</evidence>
<dbReference type="GO" id="GO:0008270">
    <property type="term" value="F:zinc ion binding"/>
    <property type="evidence" value="ECO:0007669"/>
    <property type="project" value="UniProtKB-KW"/>
</dbReference>
<dbReference type="PANTHER" id="PTHR42647:SF68">
    <property type="entry name" value="OS11G0542100 PROTEIN"/>
    <property type="match status" value="1"/>
</dbReference>
<dbReference type="PANTHER" id="PTHR42647">
    <property type="entry name" value="SBP (S-RIBONUCLEASE BINDING PROTEIN) FAMILY PROTEIN"/>
    <property type="match status" value="1"/>
</dbReference>
<reference evidence="7 8" key="1">
    <citation type="submission" date="2016-09" db="EMBL/GenBank/DDBJ databases">
        <title>The draft genome of Dichanthelium oligosanthes: A C3 panicoid grass species.</title>
        <authorList>
            <person name="Studer A.J."/>
            <person name="Schnable J.C."/>
            <person name="Brutnell T.P."/>
        </authorList>
    </citation>
    <scope>NUCLEOTIDE SEQUENCE [LARGE SCALE GENOMIC DNA]</scope>
    <source>
        <strain evidence="8">cv. Kellogg 1175</strain>
        <tissue evidence="7">Leaf</tissue>
    </source>
</reference>
<keyword evidence="5" id="KW-0175">Coiled coil</keyword>
<dbReference type="Proteomes" id="UP000095767">
    <property type="component" value="Unassembled WGS sequence"/>
</dbReference>
<feature type="domain" description="RING-type" evidence="6">
    <location>
        <begin position="293"/>
        <end position="327"/>
    </location>
</feature>
<dbReference type="Pfam" id="PF13920">
    <property type="entry name" value="zf-C3HC4_3"/>
    <property type="match status" value="1"/>
</dbReference>
<evidence type="ECO:0000313" key="7">
    <source>
        <dbReference type="EMBL" id="OEL23437.1"/>
    </source>
</evidence>
<dbReference type="InterPro" id="IPR001841">
    <property type="entry name" value="Znf_RING"/>
</dbReference>
<feature type="coiled-coil region" evidence="5">
    <location>
        <begin position="185"/>
        <end position="219"/>
    </location>
</feature>